<reference evidence="1" key="1">
    <citation type="submission" date="2019-10" db="EMBL/GenBank/DDBJ databases">
        <title>Lactobacillus agilis SY212 Whole Genome Sequencing Project.</title>
        <authorList>
            <person name="Suzuki S."/>
            <person name="Endo A."/>
            <person name="Maeno S."/>
            <person name="Shiwa Y."/>
            <person name="Matsutani M."/>
            <person name="Kajikawa A."/>
        </authorList>
    </citation>
    <scope>NUCLEOTIDE SEQUENCE</scope>
    <source>
        <strain evidence="1">SY212</strain>
    </source>
</reference>
<dbReference type="AlphaFoldDB" id="A0A6F9XLN2"/>
<dbReference type="EMBL" id="BLAM01000109">
    <property type="protein sequence ID" value="GET06105.1"/>
    <property type="molecule type" value="Genomic_DNA"/>
</dbReference>
<accession>A0A6F9XLN2</accession>
<dbReference type="Pfam" id="PF14284">
    <property type="entry name" value="PcfJ"/>
    <property type="match status" value="1"/>
</dbReference>
<dbReference type="Proteomes" id="UP000494265">
    <property type="component" value="Unassembled WGS sequence"/>
</dbReference>
<name>A0A6F9XLN2_9LACO</name>
<sequence length="556" mass="66128">MTVLTETELQKLYNNRLTPSQSWINKQKEHFPKYIWKNKNIGICSTTEKRNETISKRLTKRTSFNTCQRNYFTYIKGTTKRIEFQEYEFVQTTPNGKEQWDIILRNLVQITPQRTVRLSQDTWNNLYDKLNPVQPFYGGSFMSYIDTGLIKKAITHSFLKDIYELDKNNILEWENEYEYPNRKLFDRFTNIIKYQDTVKKLLKYNAKHLLVDLINKRTREINPRTYQKLFKNFNGILKTNPTVKSLQETIKDIQDYNKTKMSIKTILNKTDIIKIIANKQIPTEYILKLNLQYLDLDNIQILKEGLYSKVKCLNLVYKYKNEIEFCQKIKATNFINDWLQTELTKTNTINLTRDWLKKNKVELKNNPSLEVMNSQKTIMDLKQEYKVNKEKTISYVPKMGNLNKYVQYIKYVFSLYKKPAKEIVYPNNFTLAFKEIESAYNNKSLQERFKIAYKHNKKYQNTFNGYTFIVPKKPEDLVEEGIKLNNCLASYRKRYANEQTIILFVRKATEPNKSLYALEIMDNEIVQLRAKNNVPANDNVRTTVEKYLKQTTAVAA</sequence>
<dbReference type="InterPro" id="IPR025586">
    <property type="entry name" value="PcfJ"/>
</dbReference>
<organism evidence="1">
    <name type="scientific">Ligilactobacillus agilis</name>
    <dbReference type="NCBI Taxonomy" id="1601"/>
    <lineage>
        <taxon>Bacteria</taxon>
        <taxon>Bacillati</taxon>
        <taxon>Bacillota</taxon>
        <taxon>Bacilli</taxon>
        <taxon>Lactobacillales</taxon>
        <taxon>Lactobacillaceae</taxon>
        <taxon>Ligilactobacillus</taxon>
    </lineage>
</organism>
<comment type="caution">
    <text evidence="1">The sequence shown here is derived from an EMBL/GenBank/DDBJ whole genome shotgun (WGS) entry which is preliminary data.</text>
</comment>
<protein>
    <submittedName>
        <fullName evidence="1">Uncharacterized protein</fullName>
    </submittedName>
</protein>
<evidence type="ECO:0000313" key="1">
    <source>
        <dbReference type="EMBL" id="GET06105.1"/>
    </source>
</evidence>
<gene>
    <name evidence="1" type="ORF">SY212_11350</name>
</gene>
<dbReference type="RefSeq" id="WP_172584652.1">
    <property type="nucleotide sequence ID" value="NZ_BLAM01000109.1"/>
</dbReference>
<proteinExistence type="predicted"/>